<sequence length="52" mass="6263">MKPYKKQHIIKHALEHYIKRPGASDEDLNQEKKVLEEVKADIQQMKEQYNIK</sequence>
<feature type="coiled-coil region" evidence="1">
    <location>
        <begin position="25"/>
        <end position="52"/>
    </location>
</feature>
<name>A0A9Q9BUJ1_9STAP</name>
<dbReference type="AlphaFoldDB" id="A0A9Q9BUJ1"/>
<proteinExistence type="predicted"/>
<dbReference type="Proteomes" id="UP001057381">
    <property type="component" value="Chromosome"/>
</dbReference>
<keyword evidence="1" id="KW-0175">Coiled coil</keyword>
<dbReference type="KEGG" id="mequ:KFV11_08540"/>
<evidence type="ECO:0000313" key="3">
    <source>
        <dbReference type="Proteomes" id="UP001057381"/>
    </source>
</evidence>
<accession>A0A9Q9BUJ1</accession>
<dbReference type="EMBL" id="CP073809">
    <property type="protein sequence ID" value="UTH13307.1"/>
    <property type="molecule type" value="Genomic_DNA"/>
</dbReference>
<evidence type="ECO:0000256" key="1">
    <source>
        <dbReference type="SAM" id="Coils"/>
    </source>
</evidence>
<dbReference type="RefSeq" id="WP_254249726.1">
    <property type="nucleotide sequence ID" value="NZ_CP073809.1"/>
</dbReference>
<protein>
    <submittedName>
        <fullName evidence="2">Uncharacterized protein</fullName>
    </submittedName>
</protein>
<reference evidence="2" key="1">
    <citation type="submission" date="2021-04" db="EMBL/GenBank/DDBJ databases">
        <title>Complete Genome Sequences of Macrococcus spp. from dog and cattle.</title>
        <authorList>
            <person name="Schwendener S."/>
            <person name="Perreten V."/>
        </authorList>
    </citation>
    <scope>NUCLEOTIDE SEQUENCE</scope>
    <source>
        <strain evidence="2">Epi0143-OL</strain>
    </source>
</reference>
<evidence type="ECO:0000313" key="2">
    <source>
        <dbReference type="EMBL" id="UTH13307.1"/>
    </source>
</evidence>
<gene>
    <name evidence="2" type="ORF">KFV11_08540</name>
</gene>
<organism evidence="2 3">
    <name type="scientific">Macrococcus equipercicus</name>
    <dbReference type="NCBI Taxonomy" id="69967"/>
    <lineage>
        <taxon>Bacteria</taxon>
        <taxon>Bacillati</taxon>
        <taxon>Bacillota</taxon>
        <taxon>Bacilli</taxon>
        <taxon>Bacillales</taxon>
        <taxon>Staphylococcaceae</taxon>
        <taxon>Macrococcus</taxon>
    </lineage>
</organism>